<dbReference type="Pfam" id="PF01850">
    <property type="entry name" value="PIN"/>
    <property type="match status" value="1"/>
</dbReference>
<feature type="domain" description="PIN" evidence="1">
    <location>
        <begin position="4"/>
        <end position="124"/>
    </location>
</feature>
<dbReference type="Gene3D" id="3.40.50.1010">
    <property type="entry name" value="5'-nuclease"/>
    <property type="match status" value="1"/>
</dbReference>
<sequence length="136" mass="16142">MKKERIVIDTNVLVRATFEDYEDHQKNINILTSYDNILPEVVIYEFLGILIEYINDIDTIYRVINNLELFEIESIKIKDVKEALKMIKENNKKLSKSNLNDFILLSIVKRLNCPFITYDEDLKKIAKKYNIKILEL</sequence>
<dbReference type="InterPro" id="IPR029060">
    <property type="entry name" value="PIN-like_dom_sf"/>
</dbReference>
<dbReference type="PANTHER" id="PTHR39664">
    <property type="match status" value="1"/>
</dbReference>
<dbReference type="PANTHER" id="PTHR39664:SF2">
    <property type="entry name" value="NUCLEIC ACID-BINDING PROTEIN, CONTAINING PIN DOMAIN-RELATED"/>
    <property type="match status" value="1"/>
</dbReference>
<dbReference type="Proteomes" id="UP000245908">
    <property type="component" value="Unassembled WGS sequence"/>
</dbReference>
<organism evidence="2 3">
    <name type="scientific">Nanobsidianus stetteri</name>
    <dbReference type="NCBI Taxonomy" id="1294122"/>
    <lineage>
        <taxon>Archaea</taxon>
        <taxon>Nanobdellota</taxon>
        <taxon>Candidatus Nanoarchaeia</taxon>
        <taxon>Nanoarchaeales</taxon>
        <taxon>Nanopusillaceae</taxon>
        <taxon>Candidatus Nanobsidianus</taxon>
    </lineage>
</organism>
<protein>
    <submittedName>
        <fullName evidence="2">VapC toxin family PIN domain ribonuclease</fullName>
    </submittedName>
</protein>
<dbReference type="SUPFAM" id="SSF88723">
    <property type="entry name" value="PIN domain-like"/>
    <property type="match status" value="1"/>
</dbReference>
<proteinExistence type="predicted"/>
<dbReference type="EMBL" id="QEFH01000001">
    <property type="protein sequence ID" value="PVU71692.1"/>
    <property type="molecule type" value="Genomic_DNA"/>
</dbReference>
<gene>
    <name evidence="2" type="ORF">DDW05_00110</name>
</gene>
<reference evidence="2 3" key="1">
    <citation type="journal article" date="2015" name="Appl. Environ. Microbiol.">
        <title>Nanoarchaeota, Their Sulfolobales Host, and Nanoarchaeota Virus Distribution across Yellowstone National Park Hot Springs.</title>
        <authorList>
            <person name="Munson-McGee J.H."/>
            <person name="Field E.K."/>
            <person name="Bateson M."/>
            <person name="Rooney C."/>
            <person name="Stepanauskas R."/>
            <person name="Young M.J."/>
        </authorList>
    </citation>
    <scope>NUCLEOTIDE SEQUENCE [LARGE SCALE GENOMIC DNA]</scope>
    <source>
        <strain evidence="2">SCGC AB-777_O03</strain>
    </source>
</reference>
<evidence type="ECO:0000313" key="3">
    <source>
        <dbReference type="Proteomes" id="UP000245908"/>
    </source>
</evidence>
<dbReference type="SMART" id="SM00670">
    <property type="entry name" value="PINc"/>
    <property type="match status" value="1"/>
</dbReference>
<evidence type="ECO:0000259" key="1">
    <source>
        <dbReference type="SMART" id="SM00670"/>
    </source>
</evidence>
<accession>A0A2T9WV58</accession>
<dbReference type="AlphaFoldDB" id="A0A2T9WV58"/>
<dbReference type="InterPro" id="IPR002716">
    <property type="entry name" value="PIN_dom"/>
</dbReference>
<name>A0A2T9WV58_NANST</name>
<evidence type="ECO:0000313" key="2">
    <source>
        <dbReference type="EMBL" id="PVU71692.1"/>
    </source>
</evidence>
<comment type="caution">
    <text evidence="2">The sequence shown here is derived from an EMBL/GenBank/DDBJ whole genome shotgun (WGS) entry which is preliminary data.</text>
</comment>